<reference evidence="2" key="1">
    <citation type="submission" date="2018-03" db="EMBL/GenBank/DDBJ databases">
        <authorList>
            <person name="Zecchin S."/>
        </authorList>
    </citation>
    <scope>NUCLEOTIDE SEQUENCE [LARGE SCALE GENOMIC DNA]</scope>
</reference>
<evidence type="ECO:0000313" key="2">
    <source>
        <dbReference type="Proteomes" id="UP000245125"/>
    </source>
</evidence>
<protein>
    <submittedName>
        <fullName evidence="1">Uncharacterized protein</fullName>
    </submittedName>
</protein>
<accession>A0A2U3QIS3</accession>
<sequence length="65" mass="7542">MKHRHEYEAVYHPSLSSEAKTIGIKAAEMRRCSTCQKEMPFIMIKKEWFPLFEDPESGDQGILLA</sequence>
<proteinExistence type="predicted"/>
<dbReference type="AlphaFoldDB" id="A0A2U3QIS3"/>
<dbReference type="EMBL" id="OUUY01000097">
    <property type="protein sequence ID" value="SPQ01307.1"/>
    <property type="molecule type" value="Genomic_DNA"/>
</dbReference>
<name>A0A2U3QIS3_9BACT</name>
<organism evidence="1 2">
    <name type="scientific">Candidatus Sulfobium mesophilum</name>
    <dbReference type="NCBI Taxonomy" id="2016548"/>
    <lineage>
        <taxon>Bacteria</taxon>
        <taxon>Pseudomonadati</taxon>
        <taxon>Nitrospirota</taxon>
        <taxon>Nitrospiria</taxon>
        <taxon>Nitrospirales</taxon>
        <taxon>Nitrospiraceae</taxon>
        <taxon>Candidatus Sulfobium</taxon>
    </lineage>
</organism>
<gene>
    <name evidence="1" type="ORF">NBG4_50039</name>
</gene>
<dbReference type="Proteomes" id="UP000245125">
    <property type="component" value="Unassembled WGS sequence"/>
</dbReference>
<keyword evidence="2" id="KW-1185">Reference proteome</keyword>
<evidence type="ECO:0000313" key="1">
    <source>
        <dbReference type="EMBL" id="SPQ01307.1"/>
    </source>
</evidence>